<dbReference type="SUPFAM" id="SSF48371">
    <property type="entry name" value="ARM repeat"/>
    <property type="match status" value="1"/>
</dbReference>
<evidence type="ECO:0000313" key="4">
    <source>
        <dbReference type="Proteomes" id="UP000653454"/>
    </source>
</evidence>
<dbReference type="GO" id="GO:0005737">
    <property type="term" value="C:cytoplasm"/>
    <property type="evidence" value="ECO:0007669"/>
    <property type="project" value="TreeGrafter"/>
</dbReference>
<accession>A0A8S4G9K9</accession>
<dbReference type="GO" id="GO:0030866">
    <property type="term" value="P:cortical actin cytoskeleton organization"/>
    <property type="evidence" value="ECO:0007669"/>
    <property type="project" value="TreeGrafter"/>
</dbReference>
<comment type="caution">
    <text evidence="3">The sequence shown here is derived from an EMBL/GenBank/DDBJ whole genome shotgun (WGS) entry which is preliminary data.</text>
</comment>
<dbReference type="PANTHER" id="PTHR45920:SF4">
    <property type="entry name" value="FORMIN HOMOLOGY 2 DOMAIN CONTAINING, ISOFORM I"/>
    <property type="match status" value="1"/>
</dbReference>
<dbReference type="GO" id="GO:0051015">
    <property type="term" value="F:actin filament binding"/>
    <property type="evidence" value="ECO:0007669"/>
    <property type="project" value="TreeGrafter"/>
</dbReference>
<dbReference type="InterPro" id="IPR056771">
    <property type="entry name" value="FH3_FHOD1-3-like"/>
</dbReference>
<dbReference type="PROSITE" id="PS51232">
    <property type="entry name" value="GBD_FH3"/>
    <property type="match status" value="1"/>
</dbReference>
<evidence type="ECO:0000259" key="2">
    <source>
        <dbReference type="PROSITE" id="PS51232"/>
    </source>
</evidence>
<protein>
    <submittedName>
        <fullName evidence="3">(diamondback moth) hypothetical protein</fullName>
    </submittedName>
</protein>
<keyword evidence="4" id="KW-1185">Reference proteome</keyword>
<evidence type="ECO:0000313" key="3">
    <source>
        <dbReference type="EMBL" id="CAG9137765.1"/>
    </source>
</evidence>
<dbReference type="AlphaFoldDB" id="A0A8S4G9K9"/>
<dbReference type="PANTHER" id="PTHR45920">
    <property type="entry name" value="FORMIN HOMOLOGY 2 DOMAIN CONTAINING, ISOFORM I"/>
    <property type="match status" value="1"/>
</dbReference>
<reference evidence="3" key="1">
    <citation type="submission" date="2020-11" db="EMBL/GenBank/DDBJ databases">
        <authorList>
            <person name="Whiteford S."/>
        </authorList>
    </citation>
    <scope>NUCLEOTIDE SEQUENCE</scope>
</reference>
<dbReference type="EMBL" id="CAJHNJ030000407">
    <property type="protein sequence ID" value="CAG9137765.1"/>
    <property type="molecule type" value="Genomic_DNA"/>
</dbReference>
<gene>
    <name evidence="3" type="ORF">PLXY2_LOCUS16018</name>
</gene>
<dbReference type="Gene3D" id="1.25.10.10">
    <property type="entry name" value="Leucine-rich Repeat Variant"/>
    <property type="match status" value="1"/>
</dbReference>
<sequence length="153" mass="17606">MHGVMAHNRCVQWLYSLVASKFRHVVKTALKLLLVFVEYTDENSLLLIDAITAVDSSNSRQPWHNVMRILQDFDASDTELLIYATSLINKCLNNIPDRNVYYDHVDALQDQDMDDIIQLYMAKQGTDLDLLRQLQIFEAVLLYEDGDETAALK</sequence>
<dbReference type="InterPro" id="IPR016024">
    <property type="entry name" value="ARM-type_fold"/>
</dbReference>
<organism evidence="3 4">
    <name type="scientific">Plutella xylostella</name>
    <name type="common">Diamondback moth</name>
    <name type="synonym">Plutella maculipennis</name>
    <dbReference type="NCBI Taxonomy" id="51655"/>
    <lineage>
        <taxon>Eukaryota</taxon>
        <taxon>Metazoa</taxon>
        <taxon>Ecdysozoa</taxon>
        <taxon>Arthropoda</taxon>
        <taxon>Hexapoda</taxon>
        <taxon>Insecta</taxon>
        <taxon>Pterygota</taxon>
        <taxon>Neoptera</taxon>
        <taxon>Endopterygota</taxon>
        <taxon>Lepidoptera</taxon>
        <taxon>Glossata</taxon>
        <taxon>Ditrysia</taxon>
        <taxon>Yponomeutoidea</taxon>
        <taxon>Plutellidae</taxon>
        <taxon>Plutella</taxon>
    </lineage>
</organism>
<dbReference type="InterPro" id="IPR014768">
    <property type="entry name" value="GBD/FH3_dom"/>
</dbReference>
<name>A0A8S4G9K9_PLUXY</name>
<keyword evidence="1" id="KW-0009">Actin-binding</keyword>
<dbReference type="GO" id="GO:0005856">
    <property type="term" value="C:cytoskeleton"/>
    <property type="evidence" value="ECO:0007669"/>
    <property type="project" value="TreeGrafter"/>
</dbReference>
<proteinExistence type="predicted"/>
<dbReference type="Pfam" id="PF24959">
    <property type="entry name" value="FH3_FHOD1-3"/>
    <property type="match status" value="1"/>
</dbReference>
<feature type="domain" description="GBD/FH3" evidence="2">
    <location>
        <begin position="1"/>
        <end position="153"/>
    </location>
</feature>
<dbReference type="InterPro" id="IPR011989">
    <property type="entry name" value="ARM-like"/>
</dbReference>
<evidence type="ECO:0000256" key="1">
    <source>
        <dbReference type="ARBA" id="ARBA00023203"/>
    </source>
</evidence>
<dbReference type="Proteomes" id="UP000653454">
    <property type="component" value="Unassembled WGS sequence"/>
</dbReference>